<sequence length="77" mass="8476">MHSIIGWSSRVGAWARVEGTPIPMTSHSTSIIKHGIKVQSITILGKECAVGDEVRVQNCVCLPYKELKRDVANEVIM</sequence>
<evidence type="ECO:0000313" key="4">
    <source>
        <dbReference type="EMBL" id="KAF4225766.1"/>
    </source>
</evidence>
<organism evidence="4 5">
    <name type="scientific">Aspergillus fumigatiaffinis</name>
    <dbReference type="NCBI Taxonomy" id="340414"/>
    <lineage>
        <taxon>Eukaryota</taxon>
        <taxon>Fungi</taxon>
        <taxon>Dikarya</taxon>
        <taxon>Ascomycota</taxon>
        <taxon>Pezizomycotina</taxon>
        <taxon>Eurotiomycetes</taxon>
        <taxon>Eurotiomycetidae</taxon>
        <taxon>Eurotiales</taxon>
        <taxon>Aspergillaceae</taxon>
        <taxon>Aspergillus</taxon>
        <taxon>Aspergillus subgen. Fumigati</taxon>
    </lineage>
</organism>
<dbReference type="EMBL" id="JAAAPX010000362">
    <property type="protein sequence ID" value="KAF4225766.1"/>
    <property type="molecule type" value="Genomic_DNA"/>
</dbReference>
<name>A0A8H4GPH6_9EURO</name>
<dbReference type="SUPFAM" id="SSF51161">
    <property type="entry name" value="Trimeric LpxA-like enzymes"/>
    <property type="match status" value="1"/>
</dbReference>
<dbReference type="PANTHER" id="PTHR22572">
    <property type="entry name" value="SUGAR-1-PHOSPHATE GUANYL TRANSFERASE"/>
    <property type="match status" value="1"/>
</dbReference>
<reference evidence="4" key="1">
    <citation type="journal article" date="2020" name="bioRxiv">
        <title>Genomic and phenotypic heterogeneity of clinical isolates of the human pathogens Aspergillus fumigatus, Aspergillus lentulus and Aspergillus fumigatiaffinis.</title>
        <authorList>
            <person name="dos Santos R.A.C."/>
            <person name="Steenwyk J.L."/>
            <person name="Rivero-Menendez O."/>
            <person name="Mead M.E."/>
            <person name="Silva L.P."/>
            <person name="Bastos R.W."/>
            <person name="Alastruey-Izquierdo A."/>
            <person name="Goldman G.H."/>
            <person name="Rokas A."/>
        </authorList>
    </citation>
    <scope>NUCLEOTIDE SEQUENCE</scope>
    <source>
        <strain evidence="4">CNM-CM6805</strain>
    </source>
</reference>
<keyword evidence="5" id="KW-1185">Reference proteome</keyword>
<proteinExistence type="predicted"/>
<dbReference type="Pfam" id="PF25087">
    <property type="entry name" value="GMPPB_C"/>
    <property type="match status" value="1"/>
</dbReference>
<dbReference type="InterPro" id="IPR011004">
    <property type="entry name" value="Trimer_LpxA-like_sf"/>
</dbReference>
<evidence type="ECO:0000259" key="3">
    <source>
        <dbReference type="Pfam" id="PF25087"/>
    </source>
</evidence>
<dbReference type="AlphaFoldDB" id="A0A8H4GPH6"/>
<dbReference type="InterPro" id="IPR056729">
    <property type="entry name" value="GMPPB_C"/>
</dbReference>
<gene>
    <name evidence="4" type="ORF">CNMCM6805_006150</name>
</gene>
<dbReference type="Proteomes" id="UP000653565">
    <property type="component" value="Unassembled WGS sequence"/>
</dbReference>
<evidence type="ECO:0000313" key="5">
    <source>
        <dbReference type="Proteomes" id="UP000653565"/>
    </source>
</evidence>
<accession>A0A8H4GPH6</accession>
<dbReference type="InterPro" id="IPR050486">
    <property type="entry name" value="Mannose-1P_guanyltransferase"/>
</dbReference>
<comment type="pathway">
    <text evidence="1">Nucleotide-sugar biosynthesis; GDP-alpha-D-mannose biosynthesis; GDP-alpha-D-mannose from alpha-D-mannose 1-phosphate (GTP route): step 1/1.</text>
</comment>
<protein>
    <recommendedName>
        <fullName evidence="2">mannose-1-phosphate guanylyltransferase</fullName>
        <ecNumber evidence="2">2.7.7.13</ecNumber>
    </recommendedName>
</protein>
<dbReference type="EC" id="2.7.7.13" evidence="2"/>
<comment type="caution">
    <text evidence="4">The sequence shown here is derived from an EMBL/GenBank/DDBJ whole genome shotgun (WGS) entry which is preliminary data.</text>
</comment>
<evidence type="ECO:0000256" key="2">
    <source>
        <dbReference type="ARBA" id="ARBA00012387"/>
    </source>
</evidence>
<reference evidence="4" key="2">
    <citation type="submission" date="2020-04" db="EMBL/GenBank/DDBJ databases">
        <authorList>
            <person name="Santos R.A.C."/>
            <person name="Steenwyk J.L."/>
            <person name="Rivero-Menendez O."/>
            <person name="Mead M.E."/>
            <person name="Silva L.P."/>
            <person name="Bastos R.W."/>
            <person name="Alastruey-Izquierdo A."/>
            <person name="Goldman G.H."/>
            <person name="Rokas A."/>
        </authorList>
    </citation>
    <scope>NUCLEOTIDE SEQUENCE</scope>
    <source>
        <strain evidence="4">CNM-CM6805</strain>
    </source>
</reference>
<feature type="domain" description="Mannose-1-phosphate guanyltransferase C-terminal" evidence="3">
    <location>
        <begin position="2"/>
        <end position="74"/>
    </location>
</feature>
<evidence type="ECO:0000256" key="1">
    <source>
        <dbReference type="ARBA" id="ARBA00004823"/>
    </source>
</evidence>